<sequence length="72" mass="8387">MFYLTPINTAEYRVRTYKLICVSSIYFAKAPRLVLVQIAITLYFVCLKYLIGTIFVFKISPSVLKYININNL</sequence>
<evidence type="ECO:0000256" key="1">
    <source>
        <dbReference type="SAM" id="Phobius"/>
    </source>
</evidence>
<accession>A0A8S5S1L7</accession>
<evidence type="ECO:0000313" key="2">
    <source>
        <dbReference type="EMBL" id="DAF44908.1"/>
    </source>
</evidence>
<keyword evidence="1" id="KW-0472">Membrane</keyword>
<keyword evidence="1" id="KW-1133">Transmembrane helix</keyword>
<organism evidence="2">
    <name type="scientific">Siphoviridae sp. ctCIv11</name>
    <dbReference type="NCBI Taxonomy" id="2827806"/>
    <lineage>
        <taxon>Viruses</taxon>
        <taxon>Duplodnaviria</taxon>
        <taxon>Heunggongvirae</taxon>
        <taxon>Uroviricota</taxon>
        <taxon>Caudoviricetes</taxon>
    </lineage>
</organism>
<protein>
    <submittedName>
        <fullName evidence="2">Uncharacterized protein</fullName>
    </submittedName>
</protein>
<keyword evidence="1" id="KW-0812">Transmembrane</keyword>
<proteinExistence type="predicted"/>
<name>A0A8S5S1L7_9CAUD</name>
<dbReference type="EMBL" id="BK032513">
    <property type="protein sequence ID" value="DAF44908.1"/>
    <property type="molecule type" value="Genomic_DNA"/>
</dbReference>
<feature type="transmembrane region" description="Helical" evidence="1">
    <location>
        <begin position="34"/>
        <end position="57"/>
    </location>
</feature>
<reference evidence="2" key="1">
    <citation type="journal article" date="2021" name="Proc. Natl. Acad. Sci. U.S.A.">
        <title>A Catalog of Tens of Thousands of Viruses from Human Metagenomes Reveals Hidden Associations with Chronic Diseases.</title>
        <authorList>
            <person name="Tisza M.J."/>
            <person name="Buck C.B."/>
        </authorList>
    </citation>
    <scope>NUCLEOTIDE SEQUENCE</scope>
    <source>
        <strain evidence="2">CtCIv11</strain>
    </source>
</reference>